<organism evidence="2 3">
    <name type="scientific">Caballeronia temeraria</name>
    <dbReference type="NCBI Taxonomy" id="1777137"/>
    <lineage>
        <taxon>Bacteria</taxon>
        <taxon>Pseudomonadati</taxon>
        <taxon>Pseudomonadota</taxon>
        <taxon>Betaproteobacteria</taxon>
        <taxon>Burkholderiales</taxon>
        <taxon>Burkholderiaceae</taxon>
        <taxon>Caballeronia</taxon>
    </lineage>
</organism>
<protein>
    <submittedName>
        <fullName evidence="2">Serine/threonine phosphatase stp</fullName>
        <ecNumber evidence="2">3.1.3.16</ecNumber>
    </submittedName>
</protein>
<dbReference type="AlphaFoldDB" id="A0A157ZSJ6"/>
<feature type="domain" description="PPM-type phosphatase" evidence="1">
    <location>
        <begin position="19"/>
        <end position="235"/>
    </location>
</feature>
<dbReference type="EMBL" id="FCOI02000003">
    <property type="protein sequence ID" value="SAK48475.1"/>
    <property type="molecule type" value="Genomic_DNA"/>
</dbReference>
<dbReference type="InterPro" id="IPR036457">
    <property type="entry name" value="PPM-type-like_dom_sf"/>
</dbReference>
<accession>A0A157ZSJ6</accession>
<keyword evidence="2" id="KW-0378">Hydrolase</keyword>
<dbReference type="Gene3D" id="3.60.40.10">
    <property type="entry name" value="PPM-type phosphatase domain"/>
    <property type="match status" value="1"/>
</dbReference>
<dbReference type="Proteomes" id="UP000054624">
    <property type="component" value="Unassembled WGS sequence"/>
</dbReference>
<dbReference type="EC" id="3.1.3.16" evidence="2"/>
<evidence type="ECO:0000313" key="3">
    <source>
        <dbReference type="Proteomes" id="UP000054624"/>
    </source>
</evidence>
<name>A0A157ZSJ6_9BURK</name>
<dbReference type="OrthoDB" id="9801841at2"/>
<dbReference type="RefSeq" id="WP_061159184.1">
    <property type="nucleotide sequence ID" value="NZ_FCOI02000003.1"/>
</dbReference>
<dbReference type="InterPro" id="IPR001932">
    <property type="entry name" value="PPM-type_phosphatase-like_dom"/>
</dbReference>
<evidence type="ECO:0000313" key="2">
    <source>
        <dbReference type="EMBL" id="SAK48475.1"/>
    </source>
</evidence>
<dbReference type="GO" id="GO:0004722">
    <property type="term" value="F:protein serine/threonine phosphatase activity"/>
    <property type="evidence" value="ECO:0007669"/>
    <property type="project" value="UniProtKB-EC"/>
</dbReference>
<keyword evidence="3" id="KW-1185">Reference proteome</keyword>
<gene>
    <name evidence="2" type="primary">stp_1</name>
    <name evidence="2" type="ORF">AWB76_01207</name>
</gene>
<dbReference type="STRING" id="1777137.AWB76_01207"/>
<reference evidence="3" key="1">
    <citation type="submission" date="2016-01" db="EMBL/GenBank/DDBJ databases">
        <authorList>
            <person name="Peeters Charlotte."/>
        </authorList>
    </citation>
    <scope>NUCLEOTIDE SEQUENCE [LARGE SCALE GENOMIC DNA]</scope>
</reference>
<dbReference type="SMART" id="SM00331">
    <property type="entry name" value="PP2C_SIG"/>
    <property type="match status" value="1"/>
</dbReference>
<dbReference type="SUPFAM" id="SSF81606">
    <property type="entry name" value="PP2C-like"/>
    <property type="match status" value="1"/>
</dbReference>
<dbReference type="Pfam" id="PF13672">
    <property type="entry name" value="PP2C_2"/>
    <property type="match status" value="1"/>
</dbReference>
<evidence type="ECO:0000259" key="1">
    <source>
        <dbReference type="SMART" id="SM00331"/>
    </source>
</evidence>
<proteinExistence type="predicted"/>
<sequence length="238" mass="25060">MRFDLASFTDPGGRGSNEERVVLIDHRTLIAGIVADGAGEHGGGDIAAQLVVDTVSDVLRDCATRGTSVETEQLADAMLAANRAIVDAQCSGGARSRMRSTIAILTIDPLTKLANWAHCGDTRIYCFREGRIALQTSDHRAAPHSIEANRRAALGTEGALEVEAARAPFPIEEGDVFLACCHGFCARLDEASLIDTIGEARDAASWLAALAAHARRAVSADAEPLSAIAVWAGSPRAM</sequence>